<evidence type="ECO:0000256" key="10">
    <source>
        <dbReference type="ARBA" id="ARBA00022833"/>
    </source>
</evidence>
<dbReference type="RefSeq" id="WP_123917499.1">
    <property type="nucleotide sequence ID" value="NZ_RKRA01000001.1"/>
</dbReference>
<evidence type="ECO:0000313" key="17">
    <source>
        <dbReference type="EMBL" id="RPF27741.1"/>
    </source>
</evidence>
<dbReference type="InterPro" id="IPR045357">
    <property type="entry name" value="Aminopeptidase_N-like_N"/>
</dbReference>
<dbReference type="SUPFAM" id="SSF63737">
    <property type="entry name" value="Leukotriene A4 hydrolase N-terminal domain"/>
    <property type="match status" value="1"/>
</dbReference>
<comment type="caution">
    <text evidence="17">The sequence shown here is derived from an EMBL/GenBank/DDBJ whole genome shotgun (WGS) entry which is preliminary data.</text>
</comment>
<keyword evidence="18" id="KW-1185">Reference proteome</keyword>
<dbReference type="SUPFAM" id="SSF55486">
    <property type="entry name" value="Metalloproteases ('zincins'), catalytic domain"/>
    <property type="match status" value="1"/>
</dbReference>
<dbReference type="Pfam" id="PF17900">
    <property type="entry name" value="Peptidase_M1_N"/>
    <property type="match status" value="1"/>
</dbReference>
<feature type="domain" description="ERAP1-like C-terminal" evidence="15">
    <location>
        <begin position="526"/>
        <end position="843"/>
    </location>
</feature>
<dbReference type="Pfam" id="PF11838">
    <property type="entry name" value="ERAP1_C"/>
    <property type="match status" value="1"/>
</dbReference>
<dbReference type="Pfam" id="PF01433">
    <property type="entry name" value="Peptidase_M1"/>
    <property type="match status" value="1"/>
</dbReference>
<dbReference type="OrthoDB" id="100605at2"/>
<evidence type="ECO:0000259" key="15">
    <source>
        <dbReference type="Pfam" id="PF11838"/>
    </source>
</evidence>
<comment type="similarity">
    <text evidence="3">Belongs to the peptidase M1 family.</text>
</comment>
<comment type="cofactor">
    <cofactor evidence="2">
        <name>Zn(2+)</name>
        <dbReference type="ChEBI" id="CHEBI:29105"/>
    </cofactor>
</comment>
<evidence type="ECO:0000256" key="2">
    <source>
        <dbReference type="ARBA" id="ARBA00001947"/>
    </source>
</evidence>
<dbReference type="Gene3D" id="2.60.40.1730">
    <property type="entry name" value="tricorn interacting facor f3 domain"/>
    <property type="match status" value="1"/>
</dbReference>
<dbReference type="GO" id="GO:0016285">
    <property type="term" value="F:alanyl aminopeptidase activity"/>
    <property type="evidence" value="ECO:0007669"/>
    <property type="project" value="UniProtKB-EC"/>
</dbReference>
<dbReference type="GO" id="GO:0043171">
    <property type="term" value="P:peptide catabolic process"/>
    <property type="evidence" value="ECO:0007669"/>
    <property type="project" value="TreeGrafter"/>
</dbReference>
<dbReference type="FunFam" id="1.10.390.10:FF:000004">
    <property type="entry name" value="Aminopeptidase N"/>
    <property type="match status" value="1"/>
</dbReference>
<dbReference type="GO" id="GO:0008270">
    <property type="term" value="F:zinc ion binding"/>
    <property type="evidence" value="ECO:0007669"/>
    <property type="project" value="InterPro"/>
</dbReference>
<keyword evidence="7" id="KW-0645">Protease</keyword>
<dbReference type="EMBL" id="RKRA01000001">
    <property type="protein sequence ID" value="RPF27741.1"/>
    <property type="molecule type" value="Genomic_DNA"/>
</dbReference>
<dbReference type="InterPro" id="IPR014782">
    <property type="entry name" value="Peptidase_M1_dom"/>
</dbReference>
<dbReference type="FunFam" id="2.60.40.1730:FF:000010">
    <property type="entry name" value="Putative aminopeptidase N"/>
    <property type="match status" value="1"/>
</dbReference>
<dbReference type="InterPro" id="IPR001930">
    <property type="entry name" value="Peptidase_M1"/>
</dbReference>
<evidence type="ECO:0000256" key="11">
    <source>
        <dbReference type="ARBA" id="ARBA00023049"/>
    </source>
</evidence>
<evidence type="ECO:0000256" key="13">
    <source>
        <dbReference type="ARBA" id="ARBA00031533"/>
    </source>
</evidence>
<keyword evidence="9" id="KW-0378">Hydrolase</keyword>
<evidence type="ECO:0000256" key="9">
    <source>
        <dbReference type="ARBA" id="ARBA00022801"/>
    </source>
</evidence>
<evidence type="ECO:0000256" key="4">
    <source>
        <dbReference type="ARBA" id="ARBA00012564"/>
    </source>
</evidence>
<keyword evidence="11" id="KW-0482">Metalloprotease</keyword>
<dbReference type="GO" id="GO:0006508">
    <property type="term" value="P:proteolysis"/>
    <property type="evidence" value="ECO:0007669"/>
    <property type="project" value="UniProtKB-KW"/>
</dbReference>
<keyword evidence="6 17" id="KW-0031">Aminopeptidase</keyword>
<evidence type="ECO:0000259" key="16">
    <source>
        <dbReference type="Pfam" id="PF17900"/>
    </source>
</evidence>
<dbReference type="Proteomes" id="UP000280726">
    <property type="component" value="Unassembled WGS sequence"/>
</dbReference>
<feature type="domain" description="Aminopeptidase N-like N-terminal" evidence="16">
    <location>
        <begin position="110"/>
        <end position="188"/>
    </location>
</feature>
<dbReference type="PANTHER" id="PTHR11533">
    <property type="entry name" value="PROTEASE M1 ZINC METALLOPROTEASE"/>
    <property type="match status" value="1"/>
</dbReference>
<dbReference type="InterPro" id="IPR012778">
    <property type="entry name" value="Pept_M1_aminopeptidase"/>
</dbReference>
<sequence>MPGENLTRAEAQERAGIVTTSTYDVALDLTRGERVFGSTTTIRFAGREGASTFVDLIAESVEEITLNGAPVATSAFADSRIALTDLAADNELVVVATCRYMNTGEGLHRFVDPVDEEVYLYTQFEVADSRRVFAVFEQPDLKATFTFTVTAPEHWTVVSNSPTPDPEPAGEDVATWRFAPTDVISSYLTAIIAGPYSRFTGELVSTDGRTIPLGVYARASLARYVDAEEIMDITRAGFAFYEVAFDRPYPFAKYDQLFVPEFNAGAMENAGAVTFLENYVFRSKVPEATVERRAVTILHELAHMWFGDLVTMRWWNDLWLNESFAEYASHLATAEATRWTSAWTTFSSLEKSWAYNQDQMPSTHPIVAPINDLEDVEVNFDGITYAKGASVLKQLVAWVGSEAFLAGLQRYFAKHAFANTELTDLLTELETTSGRDLTAWSQVWLEQAGVTLLRPEIEVDQEGTVTSFAVLQEAPAEHPTLRPHRLVVGGYDVVGDRLERRLRVELDVDGDRTEVPELVGDRRPDLVLVNDEDLAYAKVRLDEASLATARAHLGGFAHSLPRALVLASAWDTTRDGEWPAREFTELVLAAIPGESDSSVVQVLLRQLATAVGSYSAPATRTDLAERVADRLLTLARSSRGGSDTQLQLVRALAQHAVTTEQLDVLAGLLDGTVDLDGLEVDTDLRWTLLQGLVAGGRADAARIDAELGRDATATGHQQAARARAAIPTAENKAAAWADVVDSDALPNAVQSNVIGGFSQLHDRGLLVPFAGRYFDALETVWRERTNEMAQNIVVGLYPHKLAGLAGEHGVDVVALTEQWLADHPAAPPALRRLVVENLDAARRAVRAQAADAAGGAVATA</sequence>
<gene>
    <name evidence="17" type="ORF">EDD32_2235</name>
</gene>
<evidence type="ECO:0000256" key="12">
    <source>
        <dbReference type="ARBA" id="ARBA00029811"/>
    </source>
</evidence>
<evidence type="ECO:0000256" key="6">
    <source>
        <dbReference type="ARBA" id="ARBA00022438"/>
    </source>
</evidence>
<feature type="domain" description="Peptidase M1 membrane alanine aminopeptidase" evidence="14">
    <location>
        <begin position="231"/>
        <end position="444"/>
    </location>
</feature>
<proteinExistence type="inferred from homology"/>
<evidence type="ECO:0000256" key="7">
    <source>
        <dbReference type="ARBA" id="ARBA00022670"/>
    </source>
</evidence>
<accession>A0A3N5A7S0</accession>
<name>A0A3N5A7S0_9MICO</name>
<dbReference type="EC" id="3.4.11.2" evidence="4"/>
<dbReference type="PANTHER" id="PTHR11533:SF174">
    <property type="entry name" value="PUROMYCIN-SENSITIVE AMINOPEPTIDASE-RELATED"/>
    <property type="match status" value="1"/>
</dbReference>
<evidence type="ECO:0000313" key="18">
    <source>
        <dbReference type="Proteomes" id="UP000280726"/>
    </source>
</evidence>
<keyword evidence="10" id="KW-0862">Zinc</keyword>
<dbReference type="GO" id="GO:0042277">
    <property type="term" value="F:peptide binding"/>
    <property type="evidence" value="ECO:0007669"/>
    <property type="project" value="TreeGrafter"/>
</dbReference>
<dbReference type="GO" id="GO:0070006">
    <property type="term" value="F:metalloaminopeptidase activity"/>
    <property type="evidence" value="ECO:0007669"/>
    <property type="project" value="TreeGrafter"/>
</dbReference>
<dbReference type="GO" id="GO:0005737">
    <property type="term" value="C:cytoplasm"/>
    <property type="evidence" value="ECO:0007669"/>
    <property type="project" value="TreeGrafter"/>
</dbReference>
<evidence type="ECO:0000256" key="8">
    <source>
        <dbReference type="ARBA" id="ARBA00022723"/>
    </source>
</evidence>
<dbReference type="GO" id="GO:0016020">
    <property type="term" value="C:membrane"/>
    <property type="evidence" value="ECO:0007669"/>
    <property type="project" value="TreeGrafter"/>
</dbReference>
<dbReference type="InterPro" id="IPR042097">
    <property type="entry name" value="Aminopeptidase_N-like_N_sf"/>
</dbReference>
<comment type="catalytic activity">
    <reaction evidence="1">
        <text>Release of an N-terminal amino acid, Xaa-|-Yaa- from a peptide, amide or arylamide. Xaa is preferably Ala, but may be most amino acids including Pro (slow action). When a terminal hydrophobic residue is followed by a prolyl residue, the two may be released as an intact Xaa-Pro dipeptide.</text>
        <dbReference type="EC" id="3.4.11.2"/>
    </reaction>
</comment>
<dbReference type="PRINTS" id="PR00756">
    <property type="entry name" value="ALADIPTASE"/>
</dbReference>
<keyword evidence="8" id="KW-0479">Metal-binding</keyword>
<dbReference type="CDD" id="cd09602">
    <property type="entry name" value="M1_APN"/>
    <property type="match status" value="1"/>
</dbReference>
<dbReference type="InterPro" id="IPR027268">
    <property type="entry name" value="Peptidase_M4/M1_CTD_sf"/>
</dbReference>
<dbReference type="InterPro" id="IPR050344">
    <property type="entry name" value="Peptidase_M1_aminopeptidases"/>
</dbReference>
<dbReference type="Gene3D" id="1.10.390.10">
    <property type="entry name" value="Neutral Protease Domain 2"/>
    <property type="match status" value="1"/>
</dbReference>
<dbReference type="NCBIfam" id="TIGR02412">
    <property type="entry name" value="pepN_strep_liv"/>
    <property type="match status" value="1"/>
</dbReference>
<dbReference type="InterPro" id="IPR024571">
    <property type="entry name" value="ERAP1-like_C_dom"/>
</dbReference>
<evidence type="ECO:0000256" key="5">
    <source>
        <dbReference type="ARBA" id="ARBA00015611"/>
    </source>
</evidence>
<dbReference type="AlphaFoldDB" id="A0A3N5A7S0"/>
<evidence type="ECO:0000256" key="3">
    <source>
        <dbReference type="ARBA" id="ARBA00010136"/>
    </source>
</evidence>
<evidence type="ECO:0000256" key="1">
    <source>
        <dbReference type="ARBA" id="ARBA00000098"/>
    </source>
</evidence>
<reference evidence="17 18" key="1">
    <citation type="submission" date="2018-11" db="EMBL/GenBank/DDBJ databases">
        <title>Sequencing the genomes of 1000 actinobacteria strains.</title>
        <authorList>
            <person name="Klenk H.-P."/>
        </authorList>
    </citation>
    <scope>NUCLEOTIDE SEQUENCE [LARGE SCALE GENOMIC DNA]</scope>
    <source>
        <strain evidence="17 18">DSM 14418</strain>
    </source>
</reference>
<evidence type="ECO:0000259" key="14">
    <source>
        <dbReference type="Pfam" id="PF01433"/>
    </source>
</evidence>
<protein>
    <recommendedName>
        <fullName evidence="5">Aminopeptidase N</fullName>
        <ecNumber evidence="4">3.4.11.2</ecNumber>
    </recommendedName>
    <alternativeName>
        <fullName evidence="12">Alanine aminopeptidase</fullName>
    </alternativeName>
    <alternativeName>
        <fullName evidence="13">Lysyl aminopeptidase</fullName>
    </alternativeName>
</protein>
<dbReference type="GO" id="GO:0005615">
    <property type="term" value="C:extracellular space"/>
    <property type="evidence" value="ECO:0007669"/>
    <property type="project" value="TreeGrafter"/>
</dbReference>
<organism evidence="17 18">
    <name type="scientific">Georgenia muralis</name>
    <dbReference type="NCBI Taxonomy" id="154117"/>
    <lineage>
        <taxon>Bacteria</taxon>
        <taxon>Bacillati</taxon>
        <taxon>Actinomycetota</taxon>
        <taxon>Actinomycetes</taxon>
        <taxon>Micrococcales</taxon>
        <taxon>Bogoriellaceae</taxon>
        <taxon>Georgenia</taxon>
    </lineage>
</organism>